<organism evidence="12 13">
    <name type="scientific">Thermobacillus xylanilyticus</name>
    <dbReference type="NCBI Taxonomy" id="76633"/>
    <lineage>
        <taxon>Bacteria</taxon>
        <taxon>Bacillati</taxon>
        <taxon>Bacillota</taxon>
        <taxon>Bacilli</taxon>
        <taxon>Bacillales</taxon>
        <taxon>Paenibacillaceae</taxon>
        <taxon>Thermobacillus</taxon>
    </lineage>
</organism>
<dbReference type="InterPro" id="IPR050448">
    <property type="entry name" value="OpgB/LTA_synthase_biosynth"/>
</dbReference>
<feature type="transmembrane region" description="Helical" evidence="10">
    <location>
        <begin position="42"/>
        <end position="63"/>
    </location>
</feature>
<dbReference type="PIRSF" id="PIRSF005091">
    <property type="entry name" value="Mmb_sulf_HI1246"/>
    <property type="match status" value="1"/>
</dbReference>
<comment type="caution">
    <text evidence="12">The sequence shown here is derived from an EMBL/GenBank/DDBJ whole genome shotgun (WGS) entry which is preliminary data.</text>
</comment>
<dbReference type="EC" id="3.1.6.-" evidence="12"/>
<accession>A0ABN7RZL0</accession>
<proteinExistence type="inferred from homology"/>
<comment type="subcellular location">
    <subcellularLocation>
        <location evidence="1">Cell membrane</location>
        <topology evidence="1">Multi-pass membrane protein</topology>
    </subcellularLocation>
</comment>
<evidence type="ECO:0000256" key="3">
    <source>
        <dbReference type="ARBA" id="ARBA00009983"/>
    </source>
</evidence>
<dbReference type="Pfam" id="PF00884">
    <property type="entry name" value="Sulfatase"/>
    <property type="match status" value="1"/>
</dbReference>
<evidence type="ECO:0000256" key="1">
    <source>
        <dbReference type="ARBA" id="ARBA00004651"/>
    </source>
</evidence>
<keyword evidence="7 8" id="KW-0472">Membrane</keyword>
<feature type="transmembrane region" description="Helical" evidence="10">
    <location>
        <begin position="18"/>
        <end position="36"/>
    </location>
</feature>
<dbReference type="EMBL" id="CAJRAY010000042">
    <property type="protein sequence ID" value="CAG5085868.1"/>
    <property type="molecule type" value="Genomic_DNA"/>
</dbReference>
<evidence type="ECO:0000256" key="5">
    <source>
        <dbReference type="ARBA" id="ARBA00022692"/>
    </source>
</evidence>
<dbReference type="CDD" id="cd16015">
    <property type="entry name" value="LTA_synthase"/>
    <property type="match status" value="1"/>
</dbReference>
<dbReference type="PANTHER" id="PTHR47371:SF3">
    <property type="entry name" value="PHOSPHOGLYCEROL TRANSFERASE I"/>
    <property type="match status" value="1"/>
</dbReference>
<evidence type="ECO:0000256" key="2">
    <source>
        <dbReference type="ARBA" id="ARBA00004936"/>
    </source>
</evidence>
<feature type="domain" description="Sulfatase N-terminal" evidence="11">
    <location>
        <begin position="245"/>
        <end position="539"/>
    </location>
</feature>
<dbReference type="InterPro" id="IPR012160">
    <property type="entry name" value="LtaS-like"/>
</dbReference>
<dbReference type="InterPro" id="IPR000917">
    <property type="entry name" value="Sulfatase_N"/>
</dbReference>
<dbReference type="SUPFAM" id="SSF53649">
    <property type="entry name" value="Alkaline phosphatase-like"/>
    <property type="match status" value="1"/>
</dbReference>
<evidence type="ECO:0000259" key="11">
    <source>
        <dbReference type="Pfam" id="PF00884"/>
    </source>
</evidence>
<keyword evidence="12" id="KW-0378">Hydrolase</keyword>
<protein>
    <submittedName>
        <fullName evidence="12">Arylsulfatase</fullName>
        <ecNumber evidence="12">3.1.6.-</ecNumber>
    </submittedName>
</protein>
<evidence type="ECO:0000256" key="6">
    <source>
        <dbReference type="ARBA" id="ARBA00022989"/>
    </source>
</evidence>
<name>A0ABN7RZL0_THEXY</name>
<gene>
    <name evidence="12" type="primary">txxe 1275</name>
    <name evidence="12" type="ORF">TXXE_09250</name>
</gene>
<sequence length="677" mass="77194">MRPALLNRVYRIIGSRPFIFFSVIMLFKSYLAWLVIFEDMPFWAPLISEIPFIWAIFCLIEWFSSKRKLTAYLIVNLALTGIFFSVIMYYKYYGVIVTWRALEQVNQVTAVKNSVFSLIDPYFLFIFSDIVVFIYLLINGRRKHGAGYRLLRICNRPNERRGVMTLIFALSVVICVMNILPHTASMNERVQASEMGILNYEAYSLIADEEYELIEKSEITQDAIDELKGVHRPVRAPYQGWAKGKNLIVIQMESLQNFLIGLEVEGQEVTPNLNALVRQGFYFPDFYHMVGQGNTSDAEYVVNTSFYIPPQGAATMRYVDRRLPSLPRLLKVRGYETMTFHTNTVEFWNRTELYAALGWDRYYDDRFFGKEDAVFFGASDDVLYRKTAEELERAHREGKPFYAQVVSMTAHHPFTLPKDKISLDLSDKYSGTFVGDYLQAQHYADEALGRFIADLKARGVWQDSLIVLYGDHVGLPVYSLNNREQELLAELIGHEYGYADMINVPLIMLSDGALYPKRFEGRLGGQVDILPTIAGLMDIPLIGYIHFGQNLLVEQDNLLPQRYYLPSGTLITGKSLFIPGEGYADGTLYPLSGEPGDESVVTEDAFERALRLLQLSHSYVRQLPERSPDEAPQAMLPEPDDEAETEKTAKTEPDDAPPVEDADDAAEHETEGEEAES</sequence>
<evidence type="ECO:0000256" key="4">
    <source>
        <dbReference type="ARBA" id="ARBA00022475"/>
    </source>
</evidence>
<evidence type="ECO:0000256" key="10">
    <source>
        <dbReference type="SAM" id="Phobius"/>
    </source>
</evidence>
<comment type="pathway">
    <text evidence="2">Cell wall biogenesis; lipoteichoic acid biosynthesis.</text>
</comment>
<evidence type="ECO:0000256" key="8">
    <source>
        <dbReference type="PIRNR" id="PIRNR005091"/>
    </source>
</evidence>
<dbReference type="GO" id="GO:0016787">
    <property type="term" value="F:hydrolase activity"/>
    <property type="evidence" value="ECO:0007669"/>
    <property type="project" value="UniProtKB-KW"/>
</dbReference>
<comment type="similarity">
    <text evidence="3 8">Belongs to the LTA synthase family.</text>
</comment>
<dbReference type="Gene3D" id="3.40.720.10">
    <property type="entry name" value="Alkaline Phosphatase, subunit A"/>
    <property type="match status" value="1"/>
</dbReference>
<feature type="transmembrane region" description="Helical" evidence="10">
    <location>
        <begin position="70"/>
        <end position="90"/>
    </location>
</feature>
<reference evidence="12 13" key="1">
    <citation type="submission" date="2021-04" db="EMBL/GenBank/DDBJ databases">
        <authorList>
            <person name="Rakotoarivonina H."/>
        </authorList>
    </citation>
    <scope>NUCLEOTIDE SEQUENCE [LARGE SCALE GENOMIC DNA]</scope>
    <source>
        <strain evidence="12 13">XE</strain>
    </source>
</reference>
<keyword evidence="4 8" id="KW-1003">Cell membrane</keyword>
<feature type="region of interest" description="Disordered" evidence="9">
    <location>
        <begin position="623"/>
        <end position="677"/>
    </location>
</feature>
<dbReference type="Proteomes" id="UP000681526">
    <property type="component" value="Unassembled WGS sequence"/>
</dbReference>
<evidence type="ECO:0000313" key="12">
    <source>
        <dbReference type="EMBL" id="CAG5085868.1"/>
    </source>
</evidence>
<evidence type="ECO:0000256" key="9">
    <source>
        <dbReference type="SAM" id="MobiDB-lite"/>
    </source>
</evidence>
<dbReference type="Gene3D" id="3.30.1120.170">
    <property type="match status" value="1"/>
</dbReference>
<feature type="transmembrane region" description="Helical" evidence="10">
    <location>
        <begin position="161"/>
        <end position="180"/>
    </location>
</feature>
<keyword evidence="6 10" id="KW-1133">Transmembrane helix</keyword>
<feature type="transmembrane region" description="Helical" evidence="10">
    <location>
        <begin position="122"/>
        <end position="140"/>
    </location>
</feature>
<evidence type="ECO:0000256" key="7">
    <source>
        <dbReference type="ARBA" id="ARBA00023136"/>
    </source>
</evidence>
<feature type="compositionally biased region" description="Acidic residues" evidence="9">
    <location>
        <begin position="654"/>
        <end position="677"/>
    </location>
</feature>
<keyword evidence="5 10" id="KW-0812">Transmembrane</keyword>
<dbReference type="RefSeq" id="WP_213484377.1">
    <property type="nucleotide sequence ID" value="NZ_CAJRAY010000042.1"/>
</dbReference>
<evidence type="ECO:0000313" key="13">
    <source>
        <dbReference type="Proteomes" id="UP000681526"/>
    </source>
</evidence>
<keyword evidence="13" id="KW-1185">Reference proteome</keyword>
<dbReference type="InterPro" id="IPR017850">
    <property type="entry name" value="Alkaline_phosphatase_core_sf"/>
</dbReference>
<dbReference type="PANTHER" id="PTHR47371">
    <property type="entry name" value="LIPOTEICHOIC ACID SYNTHASE"/>
    <property type="match status" value="1"/>
</dbReference>